<sequence length="325" mass="34985">MESDAGQADLEVGSAGGAERRKLLIIVNPVAGQDDGRDVEARLRSAANAAGLDYDLKVTRGEGDAMRWAQEACRGDRVIVSGGDGTVMEVITGLVKSKSGAGLAQIPTGTANLLARALSIPTEFDEALEFAFGDGVVVATDVGYLPGFDRYFALVAGAGWDAELIKDASRELKDRLGFFAYVLTGIRNLFGLRNSNIRLTVDDEVHQFRAHTVMVINVGEIHDVGIAIGPDVNPHDGRLDLAIMAPRSAWGIVKLVVRLLTKRFGNDDDLSYFSATHFKIEADPPLKLEVDGEYVGSTPFEVEVIPKGVHLLVPQRYAEDKGLLP</sequence>
<name>A0ABW2L8Y5_9BACT</name>
<dbReference type="InterPro" id="IPR001206">
    <property type="entry name" value="Diacylglycerol_kinase_cat_dom"/>
</dbReference>
<dbReference type="SMART" id="SM00046">
    <property type="entry name" value="DAGKc"/>
    <property type="match status" value="1"/>
</dbReference>
<dbReference type="InterPro" id="IPR045540">
    <property type="entry name" value="YegS/DAGK_C"/>
</dbReference>
<evidence type="ECO:0000259" key="1">
    <source>
        <dbReference type="PROSITE" id="PS50146"/>
    </source>
</evidence>
<dbReference type="PANTHER" id="PTHR30492">
    <property type="entry name" value="METHYLGLYOXAL SYNTHASE"/>
    <property type="match status" value="1"/>
</dbReference>
<dbReference type="PROSITE" id="PS50146">
    <property type="entry name" value="DAGK"/>
    <property type="match status" value="1"/>
</dbReference>
<comment type="caution">
    <text evidence="2">The sequence shown here is derived from an EMBL/GenBank/DDBJ whole genome shotgun (WGS) entry which is preliminary data.</text>
</comment>
<evidence type="ECO:0000313" key="2">
    <source>
        <dbReference type="EMBL" id="MFC7338015.1"/>
    </source>
</evidence>
<dbReference type="SUPFAM" id="SSF111331">
    <property type="entry name" value="NAD kinase/diacylglycerol kinase-like"/>
    <property type="match status" value="1"/>
</dbReference>
<dbReference type="PANTHER" id="PTHR30492:SF0">
    <property type="entry name" value="METHYLGLYOXAL SYNTHASE"/>
    <property type="match status" value="1"/>
</dbReference>
<dbReference type="InterPro" id="IPR005218">
    <property type="entry name" value="Diacylglycerol/lipid_kinase"/>
</dbReference>
<dbReference type="Pfam" id="PF00781">
    <property type="entry name" value="DAGK_cat"/>
    <property type="match status" value="1"/>
</dbReference>
<dbReference type="InterPro" id="IPR004363">
    <property type="entry name" value="Methylgl_synth"/>
</dbReference>
<dbReference type="Pfam" id="PF19279">
    <property type="entry name" value="YegS_C"/>
    <property type="match status" value="1"/>
</dbReference>
<proteinExistence type="predicted"/>
<dbReference type="RefSeq" id="WP_379712875.1">
    <property type="nucleotide sequence ID" value="NZ_JBHTBS010000006.1"/>
</dbReference>
<dbReference type="InterPro" id="IPR016064">
    <property type="entry name" value="NAD/diacylglycerol_kinase_sf"/>
</dbReference>
<dbReference type="Gene3D" id="2.60.200.40">
    <property type="match status" value="1"/>
</dbReference>
<evidence type="ECO:0000313" key="3">
    <source>
        <dbReference type="Proteomes" id="UP001596472"/>
    </source>
</evidence>
<protein>
    <submittedName>
        <fullName evidence="2">Diacylglycerol/lipid kinase family protein</fullName>
        <ecNumber evidence="2">2.7.1.-</ecNumber>
    </submittedName>
</protein>
<dbReference type="Gene3D" id="3.40.50.10330">
    <property type="entry name" value="Probable inorganic polyphosphate/atp-NAD kinase, domain 1"/>
    <property type="match status" value="1"/>
</dbReference>
<dbReference type="EC" id="2.7.1.-" evidence="2"/>
<feature type="domain" description="DAGKc" evidence="1">
    <location>
        <begin position="18"/>
        <end position="151"/>
    </location>
</feature>
<dbReference type="EMBL" id="JBHTBS010000006">
    <property type="protein sequence ID" value="MFC7338015.1"/>
    <property type="molecule type" value="Genomic_DNA"/>
</dbReference>
<keyword evidence="3" id="KW-1185">Reference proteome</keyword>
<dbReference type="InterPro" id="IPR017438">
    <property type="entry name" value="ATP-NAD_kinase_N"/>
</dbReference>
<dbReference type="NCBIfam" id="TIGR00147">
    <property type="entry name" value="YegS/Rv2252/BmrU family lipid kinase"/>
    <property type="match status" value="1"/>
</dbReference>
<gene>
    <name evidence="2" type="ORF">ACFQY0_12555</name>
</gene>
<organism evidence="2 3">
    <name type="scientific">Haloferula chungangensis</name>
    <dbReference type="NCBI Taxonomy" id="1048331"/>
    <lineage>
        <taxon>Bacteria</taxon>
        <taxon>Pseudomonadati</taxon>
        <taxon>Verrucomicrobiota</taxon>
        <taxon>Verrucomicrobiia</taxon>
        <taxon>Verrucomicrobiales</taxon>
        <taxon>Verrucomicrobiaceae</taxon>
        <taxon>Haloferula</taxon>
    </lineage>
</organism>
<keyword evidence="2" id="KW-0418">Kinase</keyword>
<dbReference type="GO" id="GO:0016301">
    <property type="term" value="F:kinase activity"/>
    <property type="evidence" value="ECO:0007669"/>
    <property type="project" value="UniProtKB-KW"/>
</dbReference>
<accession>A0ABW2L8Y5</accession>
<dbReference type="Proteomes" id="UP001596472">
    <property type="component" value="Unassembled WGS sequence"/>
</dbReference>
<keyword evidence="2" id="KW-0808">Transferase</keyword>
<reference evidence="3" key="1">
    <citation type="journal article" date="2019" name="Int. J. Syst. Evol. Microbiol.">
        <title>The Global Catalogue of Microorganisms (GCM) 10K type strain sequencing project: providing services to taxonomists for standard genome sequencing and annotation.</title>
        <authorList>
            <consortium name="The Broad Institute Genomics Platform"/>
            <consortium name="The Broad Institute Genome Sequencing Center for Infectious Disease"/>
            <person name="Wu L."/>
            <person name="Ma J."/>
        </authorList>
    </citation>
    <scope>NUCLEOTIDE SEQUENCE [LARGE SCALE GENOMIC DNA]</scope>
    <source>
        <strain evidence="3">CGMCC 4.1467</strain>
    </source>
</reference>